<comment type="caution">
    <text evidence="1">The sequence shown here is derived from an EMBL/GenBank/DDBJ whole genome shotgun (WGS) entry which is preliminary data.</text>
</comment>
<keyword evidence="2" id="KW-1185">Reference proteome</keyword>
<dbReference type="Proteomes" id="UP001060085">
    <property type="component" value="Linkage Group LG05"/>
</dbReference>
<sequence length="240" mass="26415">MVKLIDKPILAMKKISEESLEQYKVMELVQGMGCVELALFTEQYNENLVKEFYANSLKSLVILRVQPMASKITLPCPFLIIEYLLDCGDLSIPSDSWVKALDPLLMPKSTAPSVVPPSPTLSTQGHIGPDRSISTKVTSPSPPLPSPDSSVVTTSLDLLNQQLSICINLSNTSHRLIMWWHKSYSVAAAPCVGIVLGKLINPEKSGTVSCDMVVRLREVESIKKGQNLKKKKKNLQGINE</sequence>
<evidence type="ECO:0000313" key="2">
    <source>
        <dbReference type="Proteomes" id="UP001060085"/>
    </source>
</evidence>
<evidence type="ECO:0000313" key="1">
    <source>
        <dbReference type="EMBL" id="KAI5663414.1"/>
    </source>
</evidence>
<gene>
    <name evidence="1" type="ORF">M9H77_22737</name>
</gene>
<organism evidence="1 2">
    <name type="scientific">Catharanthus roseus</name>
    <name type="common">Madagascar periwinkle</name>
    <name type="synonym">Vinca rosea</name>
    <dbReference type="NCBI Taxonomy" id="4058"/>
    <lineage>
        <taxon>Eukaryota</taxon>
        <taxon>Viridiplantae</taxon>
        <taxon>Streptophyta</taxon>
        <taxon>Embryophyta</taxon>
        <taxon>Tracheophyta</taxon>
        <taxon>Spermatophyta</taxon>
        <taxon>Magnoliopsida</taxon>
        <taxon>eudicotyledons</taxon>
        <taxon>Gunneridae</taxon>
        <taxon>Pentapetalae</taxon>
        <taxon>asterids</taxon>
        <taxon>lamiids</taxon>
        <taxon>Gentianales</taxon>
        <taxon>Apocynaceae</taxon>
        <taxon>Rauvolfioideae</taxon>
        <taxon>Vinceae</taxon>
        <taxon>Catharanthinae</taxon>
        <taxon>Catharanthus</taxon>
    </lineage>
</organism>
<proteinExistence type="predicted"/>
<dbReference type="EMBL" id="CM044705">
    <property type="protein sequence ID" value="KAI5663414.1"/>
    <property type="molecule type" value="Genomic_DNA"/>
</dbReference>
<protein>
    <submittedName>
        <fullName evidence="1">Uncharacterized protein</fullName>
    </submittedName>
</protein>
<reference evidence="2" key="1">
    <citation type="journal article" date="2023" name="Nat. Plants">
        <title>Single-cell RNA sequencing provides a high-resolution roadmap for understanding the multicellular compartmentation of specialized metabolism.</title>
        <authorList>
            <person name="Sun S."/>
            <person name="Shen X."/>
            <person name="Li Y."/>
            <person name="Li Y."/>
            <person name="Wang S."/>
            <person name="Li R."/>
            <person name="Zhang H."/>
            <person name="Shen G."/>
            <person name="Guo B."/>
            <person name="Wei J."/>
            <person name="Xu J."/>
            <person name="St-Pierre B."/>
            <person name="Chen S."/>
            <person name="Sun C."/>
        </authorList>
    </citation>
    <scope>NUCLEOTIDE SEQUENCE [LARGE SCALE GENOMIC DNA]</scope>
</reference>
<accession>A0ACC0ARB3</accession>
<name>A0ACC0ARB3_CATRO</name>